<dbReference type="Proteomes" id="UP000730482">
    <property type="component" value="Unassembled WGS sequence"/>
</dbReference>
<feature type="transmembrane region" description="Helical" evidence="1">
    <location>
        <begin position="188"/>
        <end position="205"/>
    </location>
</feature>
<evidence type="ECO:0000313" key="3">
    <source>
        <dbReference type="EMBL" id="MBS2545367.1"/>
    </source>
</evidence>
<dbReference type="Pfam" id="PF01478">
    <property type="entry name" value="Peptidase_A24"/>
    <property type="match status" value="1"/>
</dbReference>
<dbReference type="GO" id="GO:0004190">
    <property type="term" value="F:aspartic-type endopeptidase activity"/>
    <property type="evidence" value="ECO:0007669"/>
    <property type="project" value="UniProtKB-EC"/>
</dbReference>
<dbReference type="EMBL" id="JAAFYZ010000002">
    <property type="protein sequence ID" value="MBS2545367.1"/>
    <property type="molecule type" value="Genomic_DNA"/>
</dbReference>
<protein>
    <submittedName>
        <fullName evidence="3">Prepilin peptidase</fullName>
        <ecNumber evidence="3">3.4.23.43</ecNumber>
    </submittedName>
</protein>
<feature type="transmembrane region" description="Helical" evidence="1">
    <location>
        <begin position="36"/>
        <end position="55"/>
    </location>
</feature>
<feature type="transmembrane region" description="Helical" evidence="1">
    <location>
        <begin position="86"/>
        <end position="103"/>
    </location>
</feature>
<comment type="caution">
    <text evidence="3">The sequence shown here is derived from an EMBL/GenBank/DDBJ whole genome shotgun (WGS) entry which is preliminary data.</text>
</comment>
<evidence type="ECO:0000313" key="4">
    <source>
        <dbReference type="Proteomes" id="UP000730482"/>
    </source>
</evidence>
<keyword evidence="1" id="KW-0812">Transmembrane</keyword>
<name>A0ABS5KGG4_9ACTN</name>
<evidence type="ECO:0000256" key="1">
    <source>
        <dbReference type="SAM" id="Phobius"/>
    </source>
</evidence>
<keyword evidence="3" id="KW-0378">Hydrolase</keyword>
<dbReference type="RefSeq" id="WP_212007033.1">
    <property type="nucleotide sequence ID" value="NZ_JAAFYZ010000002.1"/>
</dbReference>
<feature type="transmembrane region" description="Helical" evidence="1">
    <location>
        <begin position="154"/>
        <end position="176"/>
    </location>
</feature>
<gene>
    <name evidence="3" type="ORF">KGQ19_00645</name>
</gene>
<dbReference type="EC" id="3.4.23.43" evidence="3"/>
<keyword evidence="1" id="KW-1133">Transmembrane helix</keyword>
<sequence length="206" mass="21480">MTSVDDTPALGSGAAVASETKPAGRDLVVSVLTRRWPVLLVAEIGLIAGLVLRGAPALMWPVLAYVTAVCVTLAAVDVRYHRLPNALTVGSYPPVAALLLIPAMADGRFQAWDRACIACLAVMIVLAGLSRVLGYGAGDAKLAGLLAMPLAWHSWGACLAGIWVGFLMTSVFGAVLLITRRIGRRDRIAAGPPLMAGAYLVLLAIL</sequence>
<organism evidence="3 4">
    <name type="scientific">Catenulispora pinistramenti</name>
    <dbReference type="NCBI Taxonomy" id="2705254"/>
    <lineage>
        <taxon>Bacteria</taxon>
        <taxon>Bacillati</taxon>
        <taxon>Actinomycetota</taxon>
        <taxon>Actinomycetes</taxon>
        <taxon>Catenulisporales</taxon>
        <taxon>Catenulisporaceae</taxon>
        <taxon>Catenulispora</taxon>
    </lineage>
</organism>
<feature type="transmembrane region" description="Helical" evidence="1">
    <location>
        <begin position="115"/>
        <end position="134"/>
    </location>
</feature>
<feature type="domain" description="Prepilin type IV endopeptidase peptidase" evidence="2">
    <location>
        <begin position="66"/>
        <end position="177"/>
    </location>
</feature>
<proteinExistence type="predicted"/>
<reference evidence="3 4" key="1">
    <citation type="submission" date="2020-02" db="EMBL/GenBank/DDBJ databases">
        <title>Acidophilic actinobacteria isolated from forest soil.</title>
        <authorList>
            <person name="Golinska P."/>
        </authorList>
    </citation>
    <scope>NUCLEOTIDE SEQUENCE [LARGE SCALE GENOMIC DNA]</scope>
    <source>
        <strain evidence="3 4">NL8</strain>
    </source>
</reference>
<feature type="transmembrane region" description="Helical" evidence="1">
    <location>
        <begin position="62"/>
        <end position="80"/>
    </location>
</feature>
<evidence type="ECO:0000259" key="2">
    <source>
        <dbReference type="Pfam" id="PF01478"/>
    </source>
</evidence>
<accession>A0ABS5KGG4</accession>
<keyword evidence="1" id="KW-0472">Membrane</keyword>
<dbReference type="Gene3D" id="1.20.120.1220">
    <property type="match status" value="1"/>
</dbReference>
<keyword evidence="4" id="KW-1185">Reference proteome</keyword>
<dbReference type="InterPro" id="IPR000045">
    <property type="entry name" value="Prepilin_IV_endopep_pep"/>
</dbReference>